<dbReference type="Proteomes" id="UP000008720">
    <property type="component" value="Chromosome"/>
</dbReference>
<feature type="transmembrane region" description="Helical" evidence="1">
    <location>
        <begin position="58"/>
        <end position="80"/>
    </location>
</feature>
<evidence type="ECO:0000313" key="3">
    <source>
        <dbReference type="Proteomes" id="UP000008720"/>
    </source>
</evidence>
<dbReference type="RefSeq" id="WP_013454095.1">
    <property type="nucleotide sequence ID" value="NC_014759.1"/>
</dbReference>
<proteinExistence type="predicted"/>
<dbReference type="OrthoDB" id="9900469at2"/>
<dbReference type="HOGENOM" id="CLU_1516164_0_0_10"/>
<dbReference type="EMBL" id="CP002349">
    <property type="protein sequence ID" value="ADR21952.1"/>
    <property type="molecule type" value="Genomic_DNA"/>
</dbReference>
<evidence type="ECO:0000256" key="1">
    <source>
        <dbReference type="SAM" id="Phobius"/>
    </source>
</evidence>
<name>E4TTC2_MARTH</name>
<reference evidence="2 3" key="1">
    <citation type="journal article" date="2011" name="Stand. Genomic Sci.">
        <title>Complete genome sequence of Marivirga tractuosa type strain (H-43).</title>
        <authorList>
            <person name="Pagani I."/>
            <person name="Chertkov O."/>
            <person name="Lapidus A."/>
            <person name="Lucas S."/>
            <person name="Del Rio T.G."/>
            <person name="Tice H."/>
            <person name="Copeland A."/>
            <person name="Cheng J.F."/>
            <person name="Nolan M."/>
            <person name="Saunders E."/>
            <person name="Pitluck S."/>
            <person name="Held B."/>
            <person name="Goodwin L."/>
            <person name="Liolios K."/>
            <person name="Ovchinikova G."/>
            <person name="Ivanova N."/>
            <person name="Mavromatis K."/>
            <person name="Pati A."/>
            <person name="Chen A."/>
            <person name="Palaniappan K."/>
            <person name="Land M."/>
            <person name="Hauser L."/>
            <person name="Jeffries C.D."/>
            <person name="Detter J.C."/>
            <person name="Han C."/>
            <person name="Tapia R."/>
            <person name="Ngatchou-Djao O.D."/>
            <person name="Rohde M."/>
            <person name="Goker M."/>
            <person name="Spring S."/>
            <person name="Sikorski J."/>
            <person name="Woyke T."/>
            <person name="Bristow J."/>
            <person name="Eisen J.A."/>
            <person name="Markowitz V."/>
            <person name="Hugenholtz P."/>
            <person name="Klenk H.P."/>
            <person name="Kyrpides N.C."/>
        </authorList>
    </citation>
    <scope>NUCLEOTIDE SEQUENCE [LARGE SCALE GENOMIC DNA]</scope>
    <source>
        <strain evidence="3">ATCC 23168 / DSM 4126 / NBRC 15989 / NCIMB 1408 / VKM B-1430 / H-43</strain>
    </source>
</reference>
<evidence type="ECO:0000313" key="2">
    <source>
        <dbReference type="EMBL" id="ADR21952.1"/>
    </source>
</evidence>
<keyword evidence="1" id="KW-1133">Transmembrane helix</keyword>
<feature type="transmembrane region" description="Helical" evidence="1">
    <location>
        <begin position="34"/>
        <end position="51"/>
    </location>
</feature>
<feature type="transmembrane region" description="Helical" evidence="1">
    <location>
        <begin position="7"/>
        <end position="28"/>
    </location>
</feature>
<accession>E4TTC2</accession>
<keyword evidence="1" id="KW-0812">Transmembrane</keyword>
<keyword evidence="1" id="KW-0472">Membrane</keyword>
<protein>
    <submittedName>
        <fullName evidence="2">Uncharacterized protein</fullName>
    </submittedName>
</protein>
<keyword evidence="3" id="KW-1185">Reference proteome</keyword>
<organism evidence="2 3">
    <name type="scientific">Marivirga tractuosa (strain ATCC 23168 / DSM 4126 / NBRC 15989 / NCIMB 1408 / VKM B-1430 / H-43)</name>
    <name type="common">Microscilla tractuosa</name>
    <name type="synonym">Flexibacter tractuosus</name>
    <dbReference type="NCBI Taxonomy" id="643867"/>
    <lineage>
        <taxon>Bacteria</taxon>
        <taxon>Pseudomonadati</taxon>
        <taxon>Bacteroidota</taxon>
        <taxon>Cytophagia</taxon>
        <taxon>Cytophagales</taxon>
        <taxon>Marivirgaceae</taxon>
        <taxon>Marivirga</taxon>
    </lineage>
</organism>
<gene>
    <name evidence="2" type="ordered locus">Ftrac_1967</name>
</gene>
<sequence length="177" mass="20534">MKKLLKIVFIITSIFIVLKIFFQISFSYDLINEIILTAFGLSGAVYLTILFPETWVKILFVCVIAGVVIIGWYSNLIFGYESQIHKKWNFDNYNIQLENRIQIAGPGCFWFLVNKKILGGVLERRIETRKYQAVLPDPPQIFEFATKNDPLKVECCKNNLIILPDSMSLEEKLDYIK</sequence>
<dbReference type="KEGG" id="mtt:Ftrac_1967"/>
<dbReference type="AlphaFoldDB" id="E4TTC2"/>